<reference evidence="1" key="1">
    <citation type="submission" date="2014-07" db="EMBL/GenBank/DDBJ databases">
        <authorList>
            <person name="Martin A.A"/>
            <person name="De Silva N."/>
        </authorList>
    </citation>
    <scope>NUCLEOTIDE SEQUENCE</scope>
</reference>
<evidence type="ECO:0000313" key="1">
    <source>
        <dbReference type="Proteomes" id="UP000035680"/>
    </source>
</evidence>
<dbReference type="Proteomes" id="UP000035680">
    <property type="component" value="Unassembled WGS sequence"/>
</dbReference>
<dbReference type="WBParaSite" id="SVE_0084900.1">
    <property type="protein sequence ID" value="SVE_0084900.1"/>
    <property type="gene ID" value="SVE_0084900"/>
</dbReference>
<organism evidence="1 2">
    <name type="scientific">Strongyloides venezuelensis</name>
    <name type="common">Threadworm</name>
    <dbReference type="NCBI Taxonomy" id="75913"/>
    <lineage>
        <taxon>Eukaryota</taxon>
        <taxon>Metazoa</taxon>
        <taxon>Ecdysozoa</taxon>
        <taxon>Nematoda</taxon>
        <taxon>Chromadorea</taxon>
        <taxon>Rhabditida</taxon>
        <taxon>Tylenchina</taxon>
        <taxon>Panagrolaimomorpha</taxon>
        <taxon>Strongyloidoidea</taxon>
        <taxon>Strongyloididae</taxon>
        <taxon>Strongyloides</taxon>
    </lineage>
</organism>
<keyword evidence="1" id="KW-1185">Reference proteome</keyword>
<sequence>MLSLNATPRNVIGHVLGKRSNEVLAYMPKPMSLARSLRTQRLSNHLPNPVNETFEIPEKYTDFLLYDTGVENRNRILSFEN</sequence>
<evidence type="ECO:0000313" key="2">
    <source>
        <dbReference type="WBParaSite" id="SVE_0084900.1"/>
    </source>
</evidence>
<name>A0A0K0EWE9_STRVS</name>
<dbReference type="AlphaFoldDB" id="A0A0K0EWE9"/>
<protein>
    <submittedName>
        <fullName evidence="2">Uncharacterized protein</fullName>
    </submittedName>
</protein>
<dbReference type="STRING" id="75913.A0A0K0EWE9"/>
<reference evidence="2" key="2">
    <citation type="submission" date="2015-08" db="UniProtKB">
        <authorList>
            <consortium name="WormBaseParasite"/>
        </authorList>
    </citation>
    <scope>IDENTIFICATION</scope>
</reference>
<accession>A0A0K0EWE9</accession>
<proteinExistence type="predicted"/>